<organism evidence="1 2">
    <name type="scientific">Melia azedarach</name>
    <name type="common">Chinaberry tree</name>
    <dbReference type="NCBI Taxonomy" id="155640"/>
    <lineage>
        <taxon>Eukaryota</taxon>
        <taxon>Viridiplantae</taxon>
        <taxon>Streptophyta</taxon>
        <taxon>Embryophyta</taxon>
        <taxon>Tracheophyta</taxon>
        <taxon>Spermatophyta</taxon>
        <taxon>Magnoliopsida</taxon>
        <taxon>eudicotyledons</taxon>
        <taxon>Gunneridae</taxon>
        <taxon>Pentapetalae</taxon>
        <taxon>rosids</taxon>
        <taxon>malvids</taxon>
        <taxon>Sapindales</taxon>
        <taxon>Meliaceae</taxon>
        <taxon>Melia</taxon>
    </lineage>
</organism>
<proteinExistence type="predicted"/>
<comment type="caution">
    <text evidence="1">The sequence shown here is derived from an EMBL/GenBank/DDBJ whole genome shotgun (WGS) entry which is preliminary data.</text>
</comment>
<keyword evidence="2" id="KW-1185">Reference proteome</keyword>
<evidence type="ECO:0000313" key="1">
    <source>
        <dbReference type="EMBL" id="KAJ4729151.1"/>
    </source>
</evidence>
<evidence type="ECO:0000313" key="2">
    <source>
        <dbReference type="Proteomes" id="UP001164539"/>
    </source>
</evidence>
<gene>
    <name evidence="1" type="ORF">OWV82_001975</name>
</gene>
<dbReference type="Proteomes" id="UP001164539">
    <property type="component" value="Chromosome 1"/>
</dbReference>
<dbReference type="EMBL" id="CM051394">
    <property type="protein sequence ID" value="KAJ4729151.1"/>
    <property type="molecule type" value="Genomic_DNA"/>
</dbReference>
<protein>
    <submittedName>
        <fullName evidence="1">General negative regulator of transcription subunit 4</fullName>
    </submittedName>
</protein>
<sequence>MGSDLIENVPLPSLSKDLNKKKRANRLAKLKQCKLDVRREQWLSQIKKNGCKDDSNGRGESPPSSVRTVNQEDKSLDSLESMSRGEESNSLSIHNRDLESLMENPIMSSLGTDDSRIGLNRINSFTGSDSCSGSASEEEEDECADDWEAVADALNADDNQHGPNLNSTAQSETSAGLANCEQSHKSCGLDLPKSESRGRVPGSLMNCQAWLPDDALRPQTLPSLTKQLNIAVNSDWHCGNRAIAWAWQNIMSQPSCHICYEDLDVTDSSFLPCSCGFRLCLFCHKRILEADGRCPGCRKQYNLINGDVGFSGGTSTFQLVHSCTTSTRS</sequence>
<reference evidence="1 2" key="1">
    <citation type="journal article" date="2023" name="Science">
        <title>Complex scaffold remodeling in plant triterpene biosynthesis.</title>
        <authorList>
            <person name="De La Pena R."/>
            <person name="Hodgson H."/>
            <person name="Liu J.C."/>
            <person name="Stephenson M.J."/>
            <person name="Martin A.C."/>
            <person name="Owen C."/>
            <person name="Harkess A."/>
            <person name="Leebens-Mack J."/>
            <person name="Jimenez L.E."/>
            <person name="Osbourn A."/>
            <person name="Sattely E.S."/>
        </authorList>
    </citation>
    <scope>NUCLEOTIDE SEQUENCE [LARGE SCALE GENOMIC DNA]</scope>
    <source>
        <strain evidence="2">cv. JPN11</strain>
        <tissue evidence="1">Leaf</tissue>
    </source>
</reference>
<name>A0ACC1Z0B5_MELAZ</name>
<accession>A0ACC1Z0B5</accession>